<protein>
    <submittedName>
        <fullName evidence="1">Uncharacterized protein</fullName>
    </submittedName>
</protein>
<sequence>MKKAIFIFISFLIGIGVGILANKEYGKFHPTSGPSGATSSNENDKLNVTLFVSTPIQTFKGKVVQVKATVTNKSNQDIDLSSKKCKPILQFSQYYGEKKVEDPDHTCIQDEWIRLSKNDSFWKTVVLPYDEKALKKYKLGKITVTVEGLTTEAGMF</sequence>
<reference evidence="1" key="1">
    <citation type="submission" date="2023-05" db="EMBL/GenBank/DDBJ databases">
        <title>Comparative genomics of Bacillaceae isolates and their secondary metabolite potential.</title>
        <authorList>
            <person name="Song L."/>
            <person name="Nielsen L.J."/>
            <person name="Mohite O."/>
            <person name="Xu X."/>
            <person name="Weber T."/>
            <person name="Kovacs A.T."/>
        </authorList>
    </citation>
    <scope>NUCLEOTIDE SEQUENCE</scope>
    <source>
        <strain evidence="1">XLM17</strain>
    </source>
</reference>
<accession>A0AA95MNM6</accession>
<keyword evidence="2" id="KW-1185">Reference proteome</keyword>
<name>A0AA95MNM6_9BACI</name>
<evidence type="ECO:0000313" key="2">
    <source>
        <dbReference type="Proteomes" id="UP001178288"/>
    </source>
</evidence>
<proteinExistence type="predicted"/>
<dbReference type="EMBL" id="CP126114">
    <property type="protein sequence ID" value="WHY86597.1"/>
    <property type="molecule type" value="Genomic_DNA"/>
</dbReference>
<evidence type="ECO:0000313" key="1">
    <source>
        <dbReference type="EMBL" id="WHY86597.1"/>
    </source>
</evidence>
<dbReference type="KEGG" id="nnv:QNH39_01500"/>
<gene>
    <name evidence="1" type="ORF">QNH39_01500</name>
</gene>
<dbReference type="Proteomes" id="UP001178288">
    <property type="component" value="Chromosome"/>
</dbReference>
<dbReference type="AlphaFoldDB" id="A0AA95MNM6"/>
<dbReference type="RefSeq" id="WP_066095063.1">
    <property type="nucleotide sequence ID" value="NZ_CP126114.1"/>
</dbReference>
<organism evidence="1 2">
    <name type="scientific">Neobacillus novalis</name>
    <dbReference type="NCBI Taxonomy" id="220687"/>
    <lineage>
        <taxon>Bacteria</taxon>
        <taxon>Bacillati</taxon>
        <taxon>Bacillota</taxon>
        <taxon>Bacilli</taxon>
        <taxon>Bacillales</taxon>
        <taxon>Bacillaceae</taxon>
        <taxon>Neobacillus</taxon>
    </lineage>
</organism>